<evidence type="ECO:0000256" key="6">
    <source>
        <dbReference type="SAM" id="MobiDB-lite"/>
    </source>
</evidence>
<dbReference type="EMBL" id="FN649735">
    <property type="protein sequence ID" value="CBN74093.1"/>
    <property type="molecule type" value="Genomic_DNA"/>
</dbReference>
<dbReference type="Proteomes" id="UP000002630">
    <property type="component" value="Linkage Group LG10"/>
</dbReference>
<keyword evidence="5" id="KW-0234">DNA repair</keyword>
<dbReference type="GO" id="GO:0006312">
    <property type="term" value="P:mitotic recombination"/>
    <property type="evidence" value="ECO:0007669"/>
    <property type="project" value="TreeGrafter"/>
</dbReference>
<evidence type="ECO:0000259" key="7">
    <source>
        <dbReference type="PROSITE" id="PS00486"/>
    </source>
</evidence>
<dbReference type="FunFam" id="3.40.50.300:FF:005021">
    <property type="entry name" value="Predicted protein"/>
    <property type="match status" value="1"/>
</dbReference>
<evidence type="ECO:0000256" key="2">
    <source>
        <dbReference type="ARBA" id="ARBA00022741"/>
    </source>
</evidence>
<proteinExistence type="inferred from homology"/>
<dbReference type="SMART" id="SM00534">
    <property type="entry name" value="MUTSac"/>
    <property type="match status" value="1"/>
</dbReference>
<feature type="domain" description="DNA mismatch repair proteins mutS family" evidence="7">
    <location>
        <begin position="647"/>
        <end position="663"/>
    </location>
</feature>
<dbReference type="Pfam" id="PF05192">
    <property type="entry name" value="MutS_III"/>
    <property type="match status" value="1"/>
</dbReference>
<dbReference type="InParanoid" id="D8LDL8"/>
<dbReference type="Gene3D" id="3.30.420.110">
    <property type="entry name" value="MutS, connector domain"/>
    <property type="match status" value="1"/>
</dbReference>
<dbReference type="GO" id="GO:0030983">
    <property type="term" value="F:mismatched DNA binding"/>
    <property type="evidence" value="ECO:0007669"/>
    <property type="project" value="InterPro"/>
</dbReference>
<reference evidence="8 9" key="1">
    <citation type="journal article" date="2010" name="Nature">
        <title>The Ectocarpus genome and the independent evolution of multicellularity in brown algae.</title>
        <authorList>
            <person name="Cock J.M."/>
            <person name="Sterck L."/>
            <person name="Rouze P."/>
            <person name="Scornet D."/>
            <person name="Allen A.E."/>
            <person name="Amoutzias G."/>
            <person name="Anthouard V."/>
            <person name="Artiguenave F."/>
            <person name="Aury J.M."/>
            <person name="Badger J.H."/>
            <person name="Beszteri B."/>
            <person name="Billiau K."/>
            <person name="Bonnet E."/>
            <person name="Bothwell J.H."/>
            <person name="Bowler C."/>
            <person name="Boyen C."/>
            <person name="Brownlee C."/>
            <person name="Carrano C.J."/>
            <person name="Charrier B."/>
            <person name="Cho G.Y."/>
            <person name="Coelho S.M."/>
            <person name="Collen J."/>
            <person name="Corre E."/>
            <person name="Da Silva C."/>
            <person name="Delage L."/>
            <person name="Delaroque N."/>
            <person name="Dittami S.M."/>
            <person name="Doulbeau S."/>
            <person name="Elias M."/>
            <person name="Farnham G."/>
            <person name="Gachon C.M."/>
            <person name="Gschloessl B."/>
            <person name="Heesch S."/>
            <person name="Jabbari K."/>
            <person name="Jubin C."/>
            <person name="Kawai H."/>
            <person name="Kimura K."/>
            <person name="Kloareg B."/>
            <person name="Kupper F.C."/>
            <person name="Lang D."/>
            <person name="Le Bail A."/>
            <person name="Leblanc C."/>
            <person name="Lerouge P."/>
            <person name="Lohr M."/>
            <person name="Lopez P.J."/>
            <person name="Martens C."/>
            <person name="Maumus F."/>
            <person name="Michel G."/>
            <person name="Miranda-Saavedra D."/>
            <person name="Morales J."/>
            <person name="Moreau H."/>
            <person name="Motomura T."/>
            <person name="Nagasato C."/>
            <person name="Napoli C.A."/>
            <person name="Nelson D.R."/>
            <person name="Nyvall-Collen P."/>
            <person name="Peters A.F."/>
            <person name="Pommier C."/>
            <person name="Potin P."/>
            <person name="Poulain J."/>
            <person name="Quesneville H."/>
            <person name="Read B."/>
            <person name="Rensing S.A."/>
            <person name="Ritter A."/>
            <person name="Rousvoal S."/>
            <person name="Samanta M."/>
            <person name="Samson G."/>
            <person name="Schroeder D.C."/>
            <person name="Segurens B."/>
            <person name="Strittmatter M."/>
            <person name="Tonon T."/>
            <person name="Tregear J.W."/>
            <person name="Valentin K."/>
            <person name="von Dassow P."/>
            <person name="Yamagishi T."/>
            <person name="Van de Peer Y."/>
            <person name="Wincker P."/>
        </authorList>
    </citation>
    <scope>NUCLEOTIDE SEQUENCE [LARGE SCALE GENOMIC DNA]</scope>
    <source>
        <strain evidence="9">Ec32 / CCAP1310/4</strain>
    </source>
</reference>
<gene>
    <name evidence="8" type="primary">MSH2A</name>
    <name evidence="8" type="ORF">Esi_0012_0176</name>
</gene>
<dbReference type="STRING" id="2880.D8LDL8"/>
<accession>D8LDL8</accession>
<dbReference type="InterPro" id="IPR036187">
    <property type="entry name" value="DNA_mismatch_repair_MutS_sf"/>
</dbReference>
<dbReference type="InterPro" id="IPR027417">
    <property type="entry name" value="P-loop_NTPase"/>
</dbReference>
<dbReference type="InterPro" id="IPR036678">
    <property type="entry name" value="MutS_con_dom_sf"/>
</dbReference>
<dbReference type="Gene3D" id="1.10.1420.10">
    <property type="match status" value="2"/>
</dbReference>
<dbReference type="eggNOG" id="KOG0219">
    <property type="taxonomic scope" value="Eukaryota"/>
</dbReference>
<organism evidence="8 9">
    <name type="scientific">Ectocarpus siliculosus</name>
    <name type="common">Brown alga</name>
    <name type="synonym">Conferva siliculosa</name>
    <dbReference type="NCBI Taxonomy" id="2880"/>
    <lineage>
        <taxon>Eukaryota</taxon>
        <taxon>Sar</taxon>
        <taxon>Stramenopiles</taxon>
        <taxon>Ochrophyta</taxon>
        <taxon>PX clade</taxon>
        <taxon>Phaeophyceae</taxon>
        <taxon>Ectocarpales</taxon>
        <taxon>Ectocarpaceae</taxon>
        <taxon>Ectocarpus</taxon>
    </lineage>
</organism>
<name>D8LDL8_ECTSI</name>
<keyword evidence="2" id="KW-0547">Nucleotide-binding</keyword>
<dbReference type="PIRSF" id="PIRSF005813">
    <property type="entry name" value="MSH2"/>
    <property type="match status" value="1"/>
</dbReference>
<dbReference type="OrthoDB" id="295033at2759"/>
<keyword evidence="4" id="KW-0238">DNA-binding</keyword>
<dbReference type="GO" id="GO:0005524">
    <property type="term" value="F:ATP binding"/>
    <property type="evidence" value="ECO:0007669"/>
    <property type="project" value="UniProtKB-KW"/>
</dbReference>
<dbReference type="Pfam" id="PF05190">
    <property type="entry name" value="MutS_IV"/>
    <property type="match status" value="1"/>
</dbReference>
<dbReference type="EMBL" id="FN647877">
    <property type="protein sequence ID" value="CBN74093.1"/>
    <property type="molecule type" value="Genomic_DNA"/>
</dbReference>
<dbReference type="InterPro" id="IPR007861">
    <property type="entry name" value="DNA_mismatch_repair_MutS_clamp"/>
</dbReference>
<dbReference type="PANTHER" id="PTHR11361">
    <property type="entry name" value="DNA MISMATCH REPAIR PROTEIN MUTS FAMILY MEMBER"/>
    <property type="match status" value="1"/>
</dbReference>
<dbReference type="InterPro" id="IPR045076">
    <property type="entry name" value="MutS"/>
</dbReference>
<feature type="region of interest" description="Disordered" evidence="6">
    <location>
        <begin position="757"/>
        <end position="790"/>
    </location>
</feature>
<keyword evidence="9" id="KW-1185">Reference proteome</keyword>
<evidence type="ECO:0000256" key="3">
    <source>
        <dbReference type="ARBA" id="ARBA00022840"/>
    </source>
</evidence>
<dbReference type="OMA" id="LVRFPQK"/>
<evidence type="ECO:0000256" key="1">
    <source>
        <dbReference type="ARBA" id="ARBA00006271"/>
    </source>
</evidence>
<dbReference type="InterPro" id="IPR000432">
    <property type="entry name" value="DNA_mismatch_repair_MutS_C"/>
</dbReference>
<dbReference type="FunCoup" id="D8LDL8">
    <property type="interactions" value="421"/>
</dbReference>
<dbReference type="SUPFAM" id="SSF52540">
    <property type="entry name" value="P-loop containing nucleoside triphosphate hydrolases"/>
    <property type="match status" value="1"/>
</dbReference>
<dbReference type="AlphaFoldDB" id="D8LDL8"/>
<evidence type="ECO:0000313" key="9">
    <source>
        <dbReference type="Proteomes" id="UP000002630"/>
    </source>
</evidence>
<evidence type="ECO:0000313" key="8">
    <source>
        <dbReference type="EMBL" id="CBN74093.1"/>
    </source>
</evidence>
<dbReference type="SUPFAM" id="SSF48334">
    <property type="entry name" value="DNA repair protein MutS, domain III"/>
    <property type="match status" value="1"/>
</dbReference>
<evidence type="ECO:0000256" key="5">
    <source>
        <dbReference type="ARBA" id="ARBA00023204"/>
    </source>
</evidence>
<dbReference type="GO" id="GO:0140664">
    <property type="term" value="F:ATP-dependent DNA damage sensor activity"/>
    <property type="evidence" value="ECO:0007669"/>
    <property type="project" value="InterPro"/>
</dbReference>
<dbReference type="PROSITE" id="PS00486">
    <property type="entry name" value="DNA_MISMATCH_REPAIR_2"/>
    <property type="match status" value="1"/>
</dbReference>
<dbReference type="Gene3D" id="3.40.50.300">
    <property type="entry name" value="P-loop containing nucleotide triphosphate hydrolases"/>
    <property type="match status" value="1"/>
</dbReference>
<keyword evidence="5" id="KW-0227">DNA damage</keyword>
<evidence type="ECO:0000256" key="4">
    <source>
        <dbReference type="ARBA" id="ARBA00023125"/>
    </source>
</evidence>
<sequence length="828" mass="91199">MSDSLQSGLTSSGGKDEVDRPLCAVKYKVSRHQRTVGVAARMPRQREGMDDKVQWTLVVYEFLDNDQFSNLDTLMLQLAPGQCLLTLDAGAAEGKPRGDMAKVLAAMERLDVAVEDVKGGQFKTDDIAGRMKALLGDASLAQHSLANEQPLGSACLAALMGRLEREDKGYENEEGEGESPEMPSYALVQGTLQKHLRLDSAAAAAVTLLPDPTAPHQYGSLFDVLNRCKTKMGSRLLERWLRQPLTDKEEIERRHDMVGLLKDEAGLRGSLQDGPLKACPDLDTLKTKMQRKKAGLMEVFKLYVFSRSVHTFGDVLSGHFGEDEGEEETETETLINDKFVKGFAKLADGFSRFLQLVEHVLDMDALPDLVVNSSYSPELGELREEMDQIKEEVEDLHQEARDGWCDFGEKDKCLLDEDKQRGFFFRLTKANLEQELKRRRKGVETLAVLKNGVHFTTSELKKLGSRYKSCRLEYEEKQSGLVEKAVETAATYLPLVESASALVSELDILVSFADVAALAPTELVRPTMKDKGTGVLKVMGCRHPCLEWQDEMNFIPNDYDMSSDGASFVVVTGPNMGGKSTYIRTLGAVTVMAQVGSFVPCESAEMSVRDAVFARVGAGDAQQRGVSTFMAEMLEASAIISAASKDSLIIIDELGRGTSTFDGFGLAWSISEHIVKTTQAPCLFATHFHEMTTMAEHDKRVKNMHVTAQAKEDKITMLYEVREGPCLESFGIHVATMAGFPRAVIREAKRKAATLENFEEAMERTGGETGEQRKKTKTDGEGSGGGHNTTKLHRLLDMFKGLPIDVMSPNEALAATRQLVDKLYVGSG</sequence>
<dbReference type="GO" id="GO:0006298">
    <property type="term" value="P:mismatch repair"/>
    <property type="evidence" value="ECO:0007669"/>
    <property type="project" value="InterPro"/>
</dbReference>
<keyword evidence="3" id="KW-0067">ATP-binding</keyword>
<dbReference type="Pfam" id="PF00488">
    <property type="entry name" value="MutS_V"/>
    <property type="match status" value="1"/>
</dbReference>
<dbReference type="PANTHER" id="PTHR11361:SF35">
    <property type="entry name" value="DNA MISMATCH REPAIR PROTEIN MSH2"/>
    <property type="match status" value="1"/>
</dbReference>
<dbReference type="InterPro" id="IPR011184">
    <property type="entry name" value="DNA_mismatch_repair_Msh2"/>
</dbReference>
<dbReference type="InterPro" id="IPR007696">
    <property type="entry name" value="DNA_mismatch_repair_MutS_core"/>
</dbReference>
<dbReference type="GO" id="GO:0032301">
    <property type="term" value="C:MutSalpha complex"/>
    <property type="evidence" value="ECO:0007669"/>
    <property type="project" value="TreeGrafter"/>
</dbReference>
<feature type="compositionally biased region" description="Basic and acidic residues" evidence="6">
    <location>
        <begin position="761"/>
        <end position="780"/>
    </location>
</feature>
<comment type="similarity">
    <text evidence="1">Belongs to the DNA mismatch repair MutS family.</text>
</comment>
<protein>
    <submittedName>
        <fullName evidence="8">MutS protein homolog 2A</fullName>
    </submittedName>
</protein>
<dbReference type="SMART" id="SM00533">
    <property type="entry name" value="MUTSd"/>
    <property type="match status" value="1"/>
</dbReference>